<dbReference type="PANTHER" id="PTHR43362">
    <property type="entry name" value="MANNITOL DEHYDROGENASE DSF1-RELATED"/>
    <property type="match status" value="1"/>
</dbReference>
<dbReference type="EC" id="1.1.1.17" evidence="2"/>
<dbReference type="PROSITE" id="PS00974">
    <property type="entry name" value="MANNITOL_DHGENASE"/>
    <property type="match status" value="1"/>
</dbReference>
<dbReference type="RefSeq" id="WP_167165038.1">
    <property type="nucleotide sequence ID" value="NZ_BAAAOO010000002.1"/>
</dbReference>
<dbReference type="InterPro" id="IPR013118">
    <property type="entry name" value="Mannitol_DH_C"/>
</dbReference>
<accession>A0ABX0SHB8</accession>
<feature type="domain" description="Mannitol dehydrogenase N-terminal" evidence="7">
    <location>
        <begin position="24"/>
        <end position="272"/>
    </location>
</feature>
<keyword evidence="5" id="KW-0520">NAD</keyword>
<name>A0ABX0SHB8_9ACTN</name>
<dbReference type="PRINTS" id="PR00084">
    <property type="entry name" value="MTLDHDRGNASE"/>
</dbReference>
<dbReference type="Gene3D" id="1.10.1040.10">
    <property type="entry name" value="N-(1-d-carboxylethyl)-l-norvaline Dehydrogenase, domain 2"/>
    <property type="match status" value="1"/>
</dbReference>
<comment type="similarity">
    <text evidence="1">Belongs to the mannitol dehydrogenase family.</text>
</comment>
<dbReference type="Proteomes" id="UP000749311">
    <property type="component" value="Unassembled WGS sequence"/>
</dbReference>
<proteinExistence type="inferred from homology"/>
<dbReference type="SUPFAM" id="SSF51735">
    <property type="entry name" value="NAD(P)-binding Rossmann-fold domains"/>
    <property type="match status" value="1"/>
</dbReference>
<sequence>MPHLNRSNAPFERRIGASAPDATGIVHLGLGQFHRAHAAVNTALAMADKGGDWGIVGVANRSRRIIDAMQAQDYLYSILQLSPEGTDVQLVDVHRKLLVAAEQPGDVLAEIADPAHKIITLTITEKGYNKDSATGKLLVGNPDIAASLAGPDTAKAPLAQLAWGLVKRARESQAPVTVLSCDNMQSAGTTTREMVFEFLEAAGVEAPVLDYVTNQVSFPNAMVDRIVPGTNEETKAQVEKILGLRDEAPVPAEQFTMWVLEDHFKAGRPAWEAAGAIFSEEVEKYELVKLRLLNGSHSLISYLGGLSDSPTIPSARDKDFVAESVRAAIYNEYLPSIDLPTGFDPDAYVAQLFHRWQNHALGDKTARVGSDGSAKLLQRIVEPAIRLLDLGEMPHEMALTAASWIACVAPPAGFDPGAIAAEMEEPQREALAKATAGATGVRDHVERIMTGGFFPESLGSRTEFNDRIAELLGIITSAGVEAAANDALGK</sequence>
<dbReference type="Pfam" id="PF08125">
    <property type="entry name" value="Mannitol_dh_C"/>
    <property type="match status" value="1"/>
</dbReference>
<dbReference type="InterPro" id="IPR013328">
    <property type="entry name" value="6PGD_dom2"/>
</dbReference>
<dbReference type="Gene3D" id="3.40.50.720">
    <property type="entry name" value="NAD(P)-binding Rossmann-like Domain"/>
    <property type="match status" value="1"/>
</dbReference>
<dbReference type="Pfam" id="PF01232">
    <property type="entry name" value="Mannitol_dh"/>
    <property type="match status" value="1"/>
</dbReference>
<evidence type="ECO:0000313" key="10">
    <source>
        <dbReference type="Proteomes" id="UP000749311"/>
    </source>
</evidence>
<evidence type="ECO:0000256" key="1">
    <source>
        <dbReference type="ARBA" id="ARBA00006541"/>
    </source>
</evidence>
<comment type="caution">
    <text evidence="9">The sequence shown here is derived from an EMBL/GenBank/DDBJ whole genome shotgun (WGS) entry which is preliminary data.</text>
</comment>
<evidence type="ECO:0000256" key="3">
    <source>
        <dbReference type="ARBA" id="ARBA00016219"/>
    </source>
</evidence>
<organism evidence="9 10">
    <name type="scientific">Brooklawnia cerclae</name>
    <dbReference type="NCBI Taxonomy" id="349934"/>
    <lineage>
        <taxon>Bacteria</taxon>
        <taxon>Bacillati</taxon>
        <taxon>Actinomycetota</taxon>
        <taxon>Actinomycetes</taxon>
        <taxon>Propionibacteriales</taxon>
        <taxon>Propionibacteriaceae</taxon>
        <taxon>Brooklawnia</taxon>
    </lineage>
</organism>
<evidence type="ECO:0000256" key="5">
    <source>
        <dbReference type="ARBA" id="ARBA00023027"/>
    </source>
</evidence>
<evidence type="ECO:0000256" key="6">
    <source>
        <dbReference type="ARBA" id="ARBA00048615"/>
    </source>
</evidence>
<dbReference type="InterPro" id="IPR013131">
    <property type="entry name" value="Mannitol_DH_N"/>
</dbReference>
<evidence type="ECO:0000313" key="9">
    <source>
        <dbReference type="EMBL" id="NIH56151.1"/>
    </source>
</evidence>
<dbReference type="EMBL" id="JAAMOZ010000001">
    <property type="protein sequence ID" value="NIH56151.1"/>
    <property type="molecule type" value="Genomic_DNA"/>
</dbReference>
<protein>
    <recommendedName>
        <fullName evidence="3">Mannitol-1-phosphate 5-dehydrogenase</fullName>
        <ecNumber evidence="2">1.1.1.17</ecNumber>
    </recommendedName>
</protein>
<dbReference type="InterPro" id="IPR000669">
    <property type="entry name" value="Mannitol_DH"/>
</dbReference>
<gene>
    <name evidence="9" type="ORF">FB473_000796</name>
</gene>
<evidence type="ECO:0000259" key="7">
    <source>
        <dbReference type="Pfam" id="PF01232"/>
    </source>
</evidence>
<evidence type="ECO:0000256" key="2">
    <source>
        <dbReference type="ARBA" id="ARBA00012939"/>
    </source>
</evidence>
<evidence type="ECO:0000259" key="8">
    <source>
        <dbReference type="Pfam" id="PF08125"/>
    </source>
</evidence>
<dbReference type="InterPro" id="IPR036291">
    <property type="entry name" value="NAD(P)-bd_dom_sf"/>
</dbReference>
<comment type="catalytic activity">
    <reaction evidence="6">
        <text>D-mannitol 1-phosphate + NAD(+) = beta-D-fructose 6-phosphate + NADH + H(+)</text>
        <dbReference type="Rhea" id="RHEA:19661"/>
        <dbReference type="ChEBI" id="CHEBI:15378"/>
        <dbReference type="ChEBI" id="CHEBI:57540"/>
        <dbReference type="ChEBI" id="CHEBI:57634"/>
        <dbReference type="ChEBI" id="CHEBI:57945"/>
        <dbReference type="ChEBI" id="CHEBI:61381"/>
        <dbReference type="EC" id="1.1.1.17"/>
    </reaction>
</comment>
<dbReference type="PANTHER" id="PTHR43362:SF1">
    <property type="entry name" value="MANNITOL DEHYDROGENASE 2-RELATED"/>
    <property type="match status" value="1"/>
</dbReference>
<dbReference type="InterPro" id="IPR050988">
    <property type="entry name" value="Mannitol_DH/Oxidoreductase"/>
</dbReference>
<keyword evidence="10" id="KW-1185">Reference proteome</keyword>
<keyword evidence="4 9" id="KW-0560">Oxidoreductase</keyword>
<dbReference type="GO" id="GO:0008866">
    <property type="term" value="F:fructuronate reductase activity"/>
    <property type="evidence" value="ECO:0007669"/>
    <property type="project" value="UniProtKB-EC"/>
</dbReference>
<evidence type="ECO:0000256" key="4">
    <source>
        <dbReference type="ARBA" id="ARBA00023002"/>
    </source>
</evidence>
<dbReference type="InterPro" id="IPR023027">
    <property type="entry name" value="Mannitol_DH_CS"/>
</dbReference>
<feature type="domain" description="Mannitol dehydrogenase C-terminal" evidence="8">
    <location>
        <begin position="282"/>
        <end position="431"/>
    </location>
</feature>
<reference evidence="9 10" key="1">
    <citation type="submission" date="2020-02" db="EMBL/GenBank/DDBJ databases">
        <title>Sequencing the genomes of 1000 actinobacteria strains.</title>
        <authorList>
            <person name="Klenk H.-P."/>
        </authorList>
    </citation>
    <scope>NUCLEOTIDE SEQUENCE [LARGE SCALE GENOMIC DNA]</scope>
    <source>
        <strain evidence="9 10">DSM 19609</strain>
    </source>
</reference>
<dbReference type="SUPFAM" id="SSF48179">
    <property type="entry name" value="6-phosphogluconate dehydrogenase C-terminal domain-like"/>
    <property type="match status" value="1"/>
</dbReference>
<dbReference type="InterPro" id="IPR008927">
    <property type="entry name" value="6-PGluconate_DH-like_C_sf"/>
</dbReference>